<sequence>MGQDFTADKGAAAAFAEAVFDDYSIGNTAFTWAPDITAGWMSGRGDPPGGRYNYSTRDDIWLIAGGLRFHYGAAWAWYRPLFFSVQPTLHTGRTPGLSGSYEFTLTLGWQAAHWMMGVRHISNAGLHLPNLGETMLVGGVTF</sequence>
<protein>
    <submittedName>
        <fullName evidence="1">Lipid A 3-O-deacylase</fullName>
    </submittedName>
</protein>
<reference evidence="1 2" key="1">
    <citation type="submission" date="2018-07" db="EMBL/GenBank/DDBJ databases">
        <title>Dyella monticola sp. nov. and Dyella psychrodurans sp. nov. isolated from monsoon evergreen broad-leaved forest soil of Dinghu Mountain, China.</title>
        <authorList>
            <person name="Gao Z."/>
            <person name="Qiu L."/>
        </authorList>
    </citation>
    <scope>NUCLEOTIDE SEQUENCE [LARGE SCALE GENOMIC DNA]</scope>
    <source>
        <strain evidence="1 2">4MSK11</strain>
    </source>
</reference>
<dbReference type="EMBL" id="QRBF01000003">
    <property type="protein sequence ID" value="RDS84365.1"/>
    <property type="molecule type" value="Genomic_DNA"/>
</dbReference>
<organism evidence="1 2">
    <name type="scientific">Dyella psychrodurans</name>
    <dbReference type="NCBI Taxonomy" id="1927960"/>
    <lineage>
        <taxon>Bacteria</taxon>
        <taxon>Pseudomonadati</taxon>
        <taxon>Pseudomonadota</taxon>
        <taxon>Gammaproteobacteria</taxon>
        <taxon>Lysobacterales</taxon>
        <taxon>Rhodanobacteraceae</taxon>
        <taxon>Dyella</taxon>
    </lineage>
</organism>
<evidence type="ECO:0000313" key="2">
    <source>
        <dbReference type="Proteomes" id="UP000255334"/>
    </source>
</evidence>
<proteinExistence type="predicted"/>
<dbReference type="OrthoDB" id="5952859at2"/>
<keyword evidence="2" id="KW-1185">Reference proteome</keyword>
<comment type="caution">
    <text evidence="1">The sequence shown here is derived from an EMBL/GenBank/DDBJ whole genome shotgun (WGS) entry which is preliminary data.</text>
</comment>
<dbReference type="Proteomes" id="UP000255334">
    <property type="component" value="Unassembled WGS sequence"/>
</dbReference>
<gene>
    <name evidence="1" type="ORF">DWU99_09765</name>
</gene>
<name>A0A370X819_9GAMM</name>
<evidence type="ECO:0000313" key="1">
    <source>
        <dbReference type="EMBL" id="RDS84365.1"/>
    </source>
</evidence>
<dbReference type="AlphaFoldDB" id="A0A370X819"/>
<accession>A0A370X819</accession>